<reference evidence="8" key="1">
    <citation type="submission" date="2018-05" db="EMBL/GenBank/DDBJ databases">
        <title>Draft genome sequence of Stemphylium lycopersici strain CIDEFI 213.</title>
        <authorList>
            <person name="Medina R."/>
            <person name="Franco M.E.E."/>
            <person name="Lucentini C.G."/>
            <person name="Saparrat M.C.N."/>
            <person name="Balatti P.A."/>
        </authorList>
    </citation>
    <scope>NUCLEOTIDE SEQUENCE [LARGE SCALE GENOMIC DNA]</scope>
    <source>
        <strain evidence="8">CIDEFI 213</strain>
    </source>
</reference>
<evidence type="ECO:0000256" key="3">
    <source>
        <dbReference type="ARBA" id="ARBA00023125"/>
    </source>
</evidence>
<dbReference type="GO" id="GO:0003677">
    <property type="term" value="F:DNA binding"/>
    <property type="evidence" value="ECO:0007669"/>
    <property type="project" value="UniProtKB-KW"/>
</dbReference>
<dbReference type="GO" id="GO:0006351">
    <property type="term" value="P:DNA-templated transcription"/>
    <property type="evidence" value="ECO:0007669"/>
    <property type="project" value="InterPro"/>
</dbReference>
<dbReference type="CDD" id="cd12148">
    <property type="entry name" value="fungal_TF_MHR"/>
    <property type="match status" value="1"/>
</dbReference>
<evidence type="ECO:0000256" key="1">
    <source>
        <dbReference type="ARBA" id="ARBA00004123"/>
    </source>
</evidence>
<dbReference type="GO" id="GO:0003700">
    <property type="term" value="F:DNA-binding transcription factor activity"/>
    <property type="evidence" value="ECO:0007669"/>
    <property type="project" value="InterPro"/>
</dbReference>
<comment type="subcellular location">
    <subcellularLocation>
        <location evidence="1">Nucleus</location>
    </subcellularLocation>
</comment>
<sequence length="681" mass="75668">MAQVTALIARCGAGTSVAAGHEAVTDSTRSRLIIASFTKIGWPTAVYPHAIYAMPEKDEKIQALVQRLSTLEHSVRGARQSPSLSQEHEVANGSVTPSIEVVPDRPAKRKRTTSSLEVPIVATPDVDTSPQTATEARLHISKELSTNGLLSGHQRSVLETAISFVDQLTHTPTPTMTDRSTFDKSMHVPTDMSQRELLSIIIGNDFKERLHTDIHYHTCDHVPPNAIERMALALMAGTADEKTQSLYKVVVHFQAAVIMYASQLQGPKSEAVQKHIQQMEYDHIIAALTALDNVSFMVSPSLPLVQALVTGALMSQIMGNPTQCWELTAHASRTIVALGYHQISKVTPETDEEKEIYAIVAHCAELDSVMSLLLLRPRSLPRMQVKASELLRKDKSNTMGVLELVSVQDKILDLTLPSNRKRAPATLLEDVAQLRAQMKEIYLLMEKERELHFLESRTDSAVHWKGMEFKYFSLLTAVHRLSPTVTTNHIEREECLQSARKALECVKIIEQLARSLDHFIEGYDPYLAWTMLSHPLCPFFVVFCNVVGTSDGRDFQLLEDVTDAISSLVTENKYVNRLHRLCATLIGLCKPLAQNSKRQDQVQHENSDQTTPAAPMAVYHSSMAFSNGPDALNPNGSEGTNPIIPSSWNDDMMWQLFQSQPSLDWFNADILDPSWGLGQAT</sequence>
<dbReference type="GO" id="GO:0005634">
    <property type="term" value="C:nucleus"/>
    <property type="evidence" value="ECO:0007669"/>
    <property type="project" value="UniProtKB-SubCell"/>
</dbReference>
<keyword evidence="8" id="KW-1185">Reference proteome</keyword>
<dbReference type="Proteomes" id="UP000249619">
    <property type="component" value="Unassembled WGS sequence"/>
</dbReference>
<dbReference type="PANTHER" id="PTHR46910">
    <property type="entry name" value="TRANSCRIPTION FACTOR PDR1"/>
    <property type="match status" value="1"/>
</dbReference>
<evidence type="ECO:0000313" key="8">
    <source>
        <dbReference type="Proteomes" id="UP000249619"/>
    </source>
</evidence>
<feature type="domain" description="Xylanolytic transcriptional activator regulatory" evidence="6">
    <location>
        <begin position="254"/>
        <end position="387"/>
    </location>
</feature>
<comment type="caution">
    <text evidence="7">The sequence shown here is derived from an EMBL/GenBank/DDBJ whole genome shotgun (WGS) entry which is preliminary data.</text>
</comment>
<proteinExistence type="predicted"/>
<dbReference type="Pfam" id="PF04082">
    <property type="entry name" value="Fungal_trans"/>
    <property type="match status" value="1"/>
</dbReference>
<dbReference type="InterPro" id="IPR050987">
    <property type="entry name" value="AtrR-like"/>
</dbReference>
<organism evidence="7 8">
    <name type="scientific">Stemphylium lycopersici</name>
    <name type="common">Tomato gray leaf spot disease fungus</name>
    <name type="synonym">Thyrospora lycopersici</name>
    <dbReference type="NCBI Taxonomy" id="183478"/>
    <lineage>
        <taxon>Eukaryota</taxon>
        <taxon>Fungi</taxon>
        <taxon>Dikarya</taxon>
        <taxon>Ascomycota</taxon>
        <taxon>Pezizomycotina</taxon>
        <taxon>Dothideomycetes</taxon>
        <taxon>Pleosporomycetidae</taxon>
        <taxon>Pleosporales</taxon>
        <taxon>Pleosporineae</taxon>
        <taxon>Pleosporaceae</taxon>
        <taxon>Stemphylium</taxon>
    </lineage>
</organism>
<keyword evidence="3" id="KW-0238">DNA-binding</keyword>
<evidence type="ECO:0000313" key="7">
    <source>
        <dbReference type="EMBL" id="RAR16062.1"/>
    </source>
</evidence>
<dbReference type="EMBL" id="QGDH01000006">
    <property type="protein sequence ID" value="RAR16062.1"/>
    <property type="molecule type" value="Genomic_DNA"/>
</dbReference>
<evidence type="ECO:0000256" key="5">
    <source>
        <dbReference type="ARBA" id="ARBA00023242"/>
    </source>
</evidence>
<keyword evidence="2" id="KW-0805">Transcription regulation</keyword>
<keyword evidence="4" id="KW-0804">Transcription</keyword>
<dbReference type="InterPro" id="IPR007219">
    <property type="entry name" value="XnlR_reg_dom"/>
</dbReference>
<evidence type="ECO:0000256" key="2">
    <source>
        <dbReference type="ARBA" id="ARBA00023015"/>
    </source>
</evidence>
<dbReference type="PANTHER" id="PTHR46910:SF37">
    <property type="entry name" value="ZN(II)2CYS6 TRANSCRIPTION FACTOR (EUROFUNG)"/>
    <property type="match status" value="1"/>
</dbReference>
<evidence type="ECO:0000259" key="6">
    <source>
        <dbReference type="Pfam" id="PF04082"/>
    </source>
</evidence>
<name>A0A364NFM0_STELY</name>
<accession>A0A364NFM0</accession>
<dbReference type="AlphaFoldDB" id="A0A364NFM0"/>
<gene>
    <name evidence="7" type="ORF">DDE83_000637</name>
</gene>
<keyword evidence="5" id="KW-0539">Nucleus</keyword>
<protein>
    <submittedName>
        <fullName evidence="7">Zn(II)2Cys6 transcription factor-like protein</fullName>
    </submittedName>
</protein>
<dbReference type="GO" id="GO:0008270">
    <property type="term" value="F:zinc ion binding"/>
    <property type="evidence" value="ECO:0007669"/>
    <property type="project" value="InterPro"/>
</dbReference>
<evidence type="ECO:0000256" key="4">
    <source>
        <dbReference type="ARBA" id="ARBA00023163"/>
    </source>
</evidence>